<name>A0A8S5V333_9CAUD</name>
<sequence length="35" mass="4094">MRVRMSLQMVCIWPPSTVELLSPWGRLPFYTTLAL</sequence>
<reference evidence="1" key="1">
    <citation type="journal article" date="2021" name="Proc. Natl. Acad. Sci. U.S.A.">
        <title>A Catalog of Tens of Thousands of Viruses from Human Metagenomes Reveals Hidden Associations with Chronic Diseases.</title>
        <authorList>
            <person name="Tisza M.J."/>
            <person name="Buck C.B."/>
        </authorList>
    </citation>
    <scope>NUCLEOTIDE SEQUENCE</scope>
    <source>
        <strain evidence="1">Ct6YY1</strain>
    </source>
</reference>
<organism evidence="1">
    <name type="scientific">Siphoviridae sp. ct6YY1</name>
    <dbReference type="NCBI Taxonomy" id="2825343"/>
    <lineage>
        <taxon>Viruses</taxon>
        <taxon>Duplodnaviria</taxon>
        <taxon>Heunggongvirae</taxon>
        <taxon>Uroviricota</taxon>
        <taxon>Caudoviricetes</taxon>
    </lineage>
</organism>
<proteinExistence type="predicted"/>
<dbReference type="EMBL" id="BK016186">
    <property type="protein sequence ID" value="DAG01100.1"/>
    <property type="molecule type" value="Genomic_DNA"/>
</dbReference>
<accession>A0A8S5V333</accession>
<evidence type="ECO:0000313" key="1">
    <source>
        <dbReference type="EMBL" id="DAG01100.1"/>
    </source>
</evidence>
<protein>
    <submittedName>
        <fullName evidence="1">Uncharacterized protein</fullName>
    </submittedName>
</protein>